<dbReference type="Gene3D" id="1.10.287.130">
    <property type="match status" value="1"/>
</dbReference>
<evidence type="ECO:0000256" key="4">
    <source>
        <dbReference type="ARBA" id="ARBA00022679"/>
    </source>
</evidence>
<dbReference type="InterPro" id="IPR003594">
    <property type="entry name" value="HATPase_dom"/>
</dbReference>
<dbReference type="Pfam" id="PF13188">
    <property type="entry name" value="PAS_8"/>
    <property type="match status" value="1"/>
</dbReference>
<keyword evidence="4" id="KW-0808">Transferase</keyword>
<comment type="caution">
    <text evidence="9">The sequence shown here is derived from an EMBL/GenBank/DDBJ whole genome shotgun (WGS) entry which is preliminary data.</text>
</comment>
<dbReference type="PRINTS" id="PR00344">
    <property type="entry name" value="BCTRLSENSOR"/>
</dbReference>
<feature type="domain" description="Histidine kinase" evidence="8">
    <location>
        <begin position="174"/>
        <end position="394"/>
    </location>
</feature>
<dbReference type="EC" id="2.7.13.3" evidence="2"/>
<dbReference type="InterPro" id="IPR005467">
    <property type="entry name" value="His_kinase_dom"/>
</dbReference>
<dbReference type="PROSITE" id="PS50109">
    <property type="entry name" value="HIS_KIN"/>
    <property type="match status" value="1"/>
</dbReference>
<dbReference type="SMART" id="SM00387">
    <property type="entry name" value="HATPase_c"/>
    <property type="match status" value="1"/>
</dbReference>
<keyword evidence="6" id="KW-0902">Two-component regulatory system</keyword>
<comment type="catalytic activity">
    <reaction evidence="1">
        <text>ATP + protein L-histidine = ADP + protein N-phospho-L-histidine.</text>
        <dbReference type="EC" id="2.7.13.3"/>
    </reaction>
</comment>
<dbReference type="GO" id="GO:0005524">
    <property type="term" value="F:ATP binding"/>
    <property type="evidence" value="ECO:0007669"/>
    <property type="project" value="UniProtKB-KW"/>
</dbReference>
<dbReference type="InterPro" id="IPR036097">
    <property type="entry name" value="HisK_dim/P_sf"/>
</dbReference>
<keyword evidence="5" id="KW-0418">Kinase</keyword>
<evidence type="ECO:0000256" key="3">
    <source>
        <dbReference type="ARBA" id="ARBA00022553"/>
    </source>
</evidence>
<keyword evidence="3" id="KW-0597">Phosphoprotein</keyword>
<feature type="region of interest" description="Disordered" evidence="7">
    <location>
        <begin position="404"/>
        <end position="426"/>
    </location>
</feature>
<evidence type="ECO:0000256" key="7">
    <source>
        <dbReference type="SAM" id="MobiDB-lite"/>
    </source>
</evidence>
<dbReference type="Gene3D" id="3.30.565.10">
    <property type="entry name" value="Histidine kinase-like ATPase, C-terminal domain"/>
    <property type="match status" value="1"/>
</dbReference>
<proteinExistence type="predicted"/>
<dbReference type="EMBL" id="JBHUGS010000003">
    <property type="protein sequence ID" value="MFD1951608.1"/>
    <property type="molecule type" value="Genomic_DNA"/>
</dbReference>
<reference evidence="10" key="1">
    <citation type="journal article" date="2019" name="Int. J. Syst. Evol. Microbiol.">
        <title>The Global Catalogue of Microorganisms (GCM) 10K type strain sequencing project: providing services to taxonomists for standard genome sequencing and annotation.</title>
        <authorList>
            <consortium name="The Broad Institute Genomics Platform"/>
            <consortium name="The Broad Institute Genome Sequencing Center for Infectious Disease"/>
            <person name="Wu L."/>
            <person name="Ma J."/>
        </authorList>
    </citation>
    <scope>NUCLEOTIDE SEQUENCE [LARGE SCALE GENOMIC DNA]</scope>
    <source>
        <strain evidence="10">CGMCC 1.12702</strain>
    </source>
</reference>
<keyword evidence="10" id="KW-1185">Reference proteome</keyword>
<dbReference type="CDD" id="cd00082">
    <property type="entry name" value="HisKA"/>
    <property type="match status" value="1"/>
</dbReference>
<dbReference type="InterPro" id="IPR036890">
    <property type="entry name" value="HATPase_C_sf"/>
</dbReference>
<dbReference type="InterPro" id="IPR050351">
    <property type="entry name" value="BphY/WalK/GraS-like"/>
</dbReference>
<dbReference type="Proteomes" id="UP001597400">
    <property type="component" value="Unassembled WGS sequence"/>
</dbReference>
<dbReference type="PANTHER" id="PTHR45453:SF1">
    <property type="entry name" value="PHOSPHATE REGULON SENSOR PROTEIN PHOR"/>
    <property type="match status" value="1"/>
</dbReference>
<accession>A0ABW4U232</accession>
<dbReference type="SUPFAM" id="SSF55874">
    <property type="entry name" value="ATPase domain of HSP90 chaperone/DNA topoisomerase II/histidine kinase"/>
    <property type="match status" value="1"/>
</dbReference>
<evidence type="ECO:0000256" key="5">
    <source>
        <dbReference type="ARBA" id="ARBA00022777"/>
    </source>
</evidence>
<keyword evidence="9" id="KW-0547">Nucleotide-binding</keyword>
<organism evidence="9 10">
    <name type="scientific">Sphingomonas arantia</name>
    <dbReference type="NCBI Taxonomy" id="1460676"/>
    <lineage>
        <taxon>Bacteria</taxon>
        <taxon>Pseudomonadati</taxon>
        <taxon>Pseudomonadota</taxon>
        <taxon>Alphaproteobacteria</taxon>
        <taxon>Sphingomonadales</taxon>
        <taxon>Sphingomonadaceae</taxon>
        <taxon>Sphingomonas</taxon>
    </lineage>
</organism>
<evidence type="ECO:0000259" key="8">
    <source>
        <dbReference type="PROSITE" id="PS50109"/>
    </source>
</evidence>
<evidence type="ECO:0000313" key="10">
    <source>
        <dbReference type="Proteomes" id="UP001597400"/>
    </source>
</evidence>
<dbReference type="CDD" id="cd00075">
    <property type="entry name" value="HATPase"/>
    <property type="match status" value="1"/>
</dbReference>
<dbReference type="Pfam" id="PF02518">
    <property type="entry name" value="HATPase_c"/>
    <property type="match status" value="1"/>
</dbReference>
<name>A0ABW4U232_9SPHN</name>
<dbReference type="Pfam" id="PF00512">
    <property type="entry name" value="HisKA"/>
    <property type="match status" value="1"/>
</dbReference>
<dbReference type="SUPFAM" id="SSF47384">
    <property type="entry name" value="Homodimeric domain of signal transducing histidine kinase"/>
    <property type="match status" value="1"/>
</dbReference>
<sequence length="426" mass="45495">MRITLALLSGVVAGFIAWLLGSPLAALLFCGGIVAAMAFVASAPWPTTVGAVVPDEPVVAEIGVDPVLDAIRDPLLVIERQHVRHANRAARALLGDHIVGEDVRLAIRHPAAADRLSGRRSGDESPVELVGLGDHARRFALTVHPLTADARLARLVDRTAIHAAERSRVDFVANASHELRTPLATLLGFIETLEDRNAAEDGPTRARFLKIMFGEAKRMQRLVDDLMSLSRIEADKYSLPQDAVALDRLLADVRRALIAGLELDETRIVVTHDGTSCAVAGDRAQLSQLLHNIIGNALKYGRAGTPVSVDLSGSGAGMIRLTVADQGEGIPPEHLPRITERFYRVDPGRSRALGGTGLGLAIVKHIVERHRGRLAIDSVVGTGTTVTILLPVVAELENAPPLSSIRHETVTGEEPKRPSAASRDAA</sequence>
<evidence type="ECO:0000256" key="2">
    <source>
        <dbReference type="ARBA" id="ARBA00012438"/>
    </source>
</evidence>
<evidence type="ECO:0000256" key="1">
    <source>
        <dbReference type="ARBA" id="ARBA00000085"/>
    </source>
</evidence>
<dbReference type="InterPro" id="IPR003661">
    <property type="entry name" value="HisK_dim/P_dom"/>
</dbReference>
<gene>
    <name evidence="9" type="ORF">ACFSGX_12610</name>
</gene>
<dbReference type="SMART" id="SM00388">
    <property type="entry name" value="HisKA"/>
    <property type="match status" value="1"/>
</dbReference>
<protein>
    <recommendedName>
        <fullName evidence="2">histidine kinase</fullName>
        <ecNumber evidence="2">2.7.13.3</ecNumber>
    </recommendedName>
</protein>
<keyword evidence="9" id="KW-0067">ATP-binding</keyword>
<dbReference type="InterPro" id="IPR004358">
    <property type="entry name" value="Sig_transdc_His_kin-like_C"/>
</dbReference>
<feature type="compositionally biased region" description="Basic and acidic residues" evidence="7">
    <location>
        <begin position="405"/>
        <end position="417"/>
    </location>
</feature>
<dbReference type="RefSeq" id="WP_380930398.1">
    <property type="nucleotide sequence ID" value="NZ_JBHUGS010000003.1"/>
</dbReference>
<dbReference type="PANTHER" id="PTHR45453">
    <property type="entry name" value="PHOSPHATE REGULON SENSOR PROTEIN PHOR"/>
    <property type="match status" value="1"/>
</dbReference>
<evidence type="ECO:0000256" key="6">
    <source>
        <dbReference type="ARBA" id="ARBA00023012"/>
    </source>
</evidence>
<dbReference type="InterPro" id="IPR000014">
    <property type="entry name" value="PAS"/>
</dbReference>
<evidence type="ECO:0000313" key="9">
    <source>
        <dbReference type="EMBL" id="MFD1951608.1"/>
    </source>
</evidence>